<evidence type="ECO:0000313" key="4">
    <source>
        <dbReference type="EMBL" id="NBI07239.1"/>
    </source>
</evidence>
<keyword evidence="5" id="KW-1185">Reference proteome</keyword>
<protein>
    <submittedName>
        <fullName evidence="4">GNAT family N-acetyltransferase</fullName>
    </submittedName>
</protein>
<dbReference type="Pfam" id="PF00583">
    <property type="entry name" value="Acetyltransf_1"/>
    <property type="match status" value="1"/>
</dbReference>
<dbReference type="GO" id="GO:0016747">
    <property type="term" value="F:acyltransferase activity, transferring groups other than amino-acyl groups"/>
    <property type="evidence" value="ECO:0007669"/>
    <property type="project" value="InterPro"/>
</dbReference>
<dbReference type="PANTHER" id="PTHR42919:SF8">
    <property type="entry name" value="N-ALPHA-ACETYLTRANSFERASE 50"/>
    <property type="match status" value="1"/>
</dbReference>
<dbReference type="Proteomes" id="UP000467132">
    <property type="component" value="Unassembled WGS sequence"/>
</dbReference>
<comment type="caution">
    <text evidence="4">The sequence shown here is derived from an EMBL/GenBank/DDBJ whole genome shotgun (WGS) entry which is preliminary data.</text>
</comment>
<dbReference type="AlphaFoldDB" id="A0A845QZS2"/>
<proteinExistence type="predicted"/>
<feature type="domain" description="N-acetyltransferase" evidence="3">
    <location>
        <begin position="151"/>
        <end position="298"/>
    </location>
</feature>
<dbReference type="InterPro" id="IPR016181">
    <property type="entry name" value="Acyl_CoA_acyltransferase"/>
</dbReference>
<evidence type="ECO:0000313" key="5">
    <source>
        <dbReference type="Proteomes" id="UP000467132"/>
    </source>
</evidence>
<evidence type="ECO:0000256" key="1">
    <source>
        <dbReference type="ARBA" id="ARBA00022679"/>
    </source>
</evidence>
<gene>
    <name evidence="4" type="ORF">D3Z33_10300</name>
</gene>
<name>A0A845QZS2_9CLOT</name>
<dbReference type="RefSeq" id="WP_160197710.1">
    <property type="nucleotide sequence ID" value="NZ_QXXA01000011.1"/>
</dbReference>
<dbReference type="InterPro" id="IPR051556">
    <property type="entry name" value="N-term/lysine_N-AcTrnsfr"/>
</dbReference>
<dbReference type="EMBL" id="QXXA01000011">
    <property type="protein sequence ID" value="NBI07239.1"/>
    <property type="molecule type" value="Genomic_DNA"/>
</dbReference>
<keyword evidence="2" id="KW-0012">Acyltransferase</keyword>
<sequence>MNIVKLTSERKTEFINYCINYRHEFDSTFLDDQELMSFEPNEENPTYILLDKNNNIIGAISLIINSYYRRSRSGRFRIFHTIKFDKEVYKKMLELVLNHTKGLHKVFLFIDSENKKMTELLKVLNFSLKRYSYTLINHSLEDVQVIFPIGYELREFQAGRDEADWCKVRNLGFDKIAGCDTPKTPKMYSEMEKDYGHLSGGIIMLYHENTPIGQVRATKEVEDNIEYVFISSLCVIPEYQGSGLGRNLLKAALSFGKSKNIKKGMLSVNAENENAISLYLNEGFEKKSVSICYEYYLS</sequence>
<dbReference type="PROSITE" id="PS51186">
    <property type="entry name" value="GNAT"/>
    <property type="match status" value="1"/>
</dbReference>
<dbReference type="PANTHER" id="PTHR42919">
    <property type="entry name" value="N-ALPHA-ACETYLTRANSFERASE"/>
    <property type="match status" value="1"/>
</dbReference>
<dbReference type="OrthoDB" id="1910906at2"/>
<evidence type="ECO:0000256" key="2">
    <source>
        <dbReference type="ARBA" id="ARBA00023315"/>
    </source>
</evidence>
<dbReference type="Gene3D" id="3.40.630.30">
    <property type="match status" value="2"/>
</dbReference>
<dbReference type="CDD" id="cd04301">
    <property type="entry name" value="NAT_SF"/>
    <property type="match status" value="1"/>
</dbReference>
<organism evidence="4 5">
    <name type="scientific">Senegalia massiliensis</name>
    <dbReference type="NCBI Taxonomy" id="1720316"/>
    <lineage>
        <taxon>Bacteria</taxon>
        <taxon>Bacillati</taxon>
        <taxon>Bacillota</taxon>
        <taxon>Clostridia</taxon>
        <taxon>Eubacteriales</taxon>
        <taxon>Clostridiaceae</taxon>
        <taxon>Senegalia</taxon>
    </lineage>
</organism>
<reference evidence="4 5" key="1">
    <citation type="submission" date="2018-08" db="EMBL/GenBank/DDBJ databases">
        <title>Murine metabolic-syndrome-specific gut microbial biobank.</title>
        <authorList>
            <person name="Liu C."/>
        </authorList>
    </citation>
    <scope>NUCLEOTIDE SEQUENCE [LARGE SCALE GENOMIC DNA]</scope>
    <source>
        <strain evidence="4 5">583</strain>
    </source>
</reference>
<dbReference type="InterPro" id="IPR000182">
    <property type="entry name" value="GNAT_dom"/>
</dbReference>
<evidence type="ECO:0000259" key="3">
    <source>
        <dbReference type="PROSITE" id="PS51186"/>
    </source>
</evidence>
<accession>A0A845QZS2</accession>
<keyword evidence="1 4" id="KW-0808">Transferase</keyword>
<dbReference type="SUPFAM" id="SSF55729">
    <property type="entry name" value="Acyl-CoA N-acyltransferases (Nat)"/>
    <property type="match status" value="1"/>
</dbReference>